<dbReference type="InterPro" id="IPR003115">
    <property type="entry name" value="ParB_N"/>
</dbReference>
<feature type="region of interest" description="Disordered" evidence="1">
    <location>
        <begin position="1"/>
        <end position="21"/>
    </location>
</feature>
<dbReference type="InterPro" id="IPR036086">
    <property type="entry name" value="ParB/Sulfiredoxin_sf"/>
</dbReference>
<sequence length="504" mass="55463">MSSTKTAKKSASKNEEREKLTVRRDVGRLEYLDPHDLVVDAFNHRKKRESGDATEPDAALLASVRAVGVQVPLLVRPQADGAGLGVVWGQRRLRAALAVAAEARKRGRPYALVPCLVRKDLAGADDEALMASMVENTHRAAAGERDDVDALVQLSLMEMSDGRRARYAKALGYRAAEVRAANGAAGLGDRELASALAASFDLVEAAELAEVNDVPGALDALSAAKADDRREGKNGRGHWAHALGRLRQEKAERQQRERVEAELAAAKVPVVAHRPSWSSGPARPLADLTTGLRRPLTPEAHAASCPGHAAALGPDSEPVFVCSDWRRRGHLLNQRAREDEGRRSEDRAAEAARRQHLSENEQAWRAAREVRWSFLVELCARKTASDATWQLVLSTVLENPRFYSRFGQRRCSELIARFLGVAEADRGSVDKLRQVVARTGRTRRWRPLLAQVAAAWESEVMGDRAWHAPSTELREWLGFLAAEGYTLSEIERRVSVDRVPQAQS</sequence>
<feature type="domain" description="ParB-like N-terminal" evidence="2">
    <location>
        <begin position="30"/>
        <end position="137"/>
    </location>
</feature>
<dbReference type="Proteomes" id="UP000311713">
    <property type="component" value="Unassembled WGS sequence"/>
</dbReference>
<name>A0A5C4USK5_9ACTN</name>
<organism evidence="3 4">
    <name type="scientific">Streptomyces sedi</name>
    <dbReference type="NCBI Taxonomy" id="555059"/>
    <lineage>
        <taxon>Bacteria</taxon>
        <taxon>Bacillati</taxon>
        <taxon>Actinomycetota</taxon>
        <taxon>Actinomycetes</taxon>
        <taxon>Kitasatosporales</taxon>
        <taxon>Streptomycetaceae</taxon>
        <taxon>Streptomyces</taxon>
    </lineage>
</organism>
<dbReference type="RefSeq" id="WP_139649339.1">
    <property type="nucleotide sequence ID" value="NZ_BAAAZS010000035.1"/>
</dbReference>
<evidence type="ECO:0000313" key="3">
    <source>
        <dbReference type="EMBL" id="TNM25899.1"/>
    </source>
</evidence>
<keyword evidence="4" id="KW-1185">Reference proteome</keyword>
<feature type="compositionally biased region" description="Basic and acidic residues" evidence="1">
    <location>
        <begin position="246"/>
        <end position="256"/>
    </location>
</feature>
<dbReference type="SUPFAM" id="SSF110849">
    <property type="entry name" value="ParB/Sulfiredoxin"/>
    <property type="match status" value="1"/>
</dbReference>
<reference evidence="3 4" key="1">
    <citation type="submission" date="2019-06" db="EMBL/GenBank/DDBJ databases">
        <title>Draft genome of Streptomyces sedi sp. JCM16909.</title>
        <authorList>
            <person name="Klykleung N."/>
            <person name="Tanasupawat S."/>
            <person name="Kudo T."/>
            <person name="Yuki M."/>
            <person name="Ohkuma M."/>
        </authorList>
    </citation>
    <scope>NUCLEOTIDE SEQUENCE [LARGE SCALE GENOMIC DNA]</scope>
    <source>
        <strain evidence="3 4">JCM 16909</strain>
    </source>
</reference>
<evidence type="ECO:0000256" key="1">
    <source>
        <dbReference type="SAM" id="MobiDB-lite"/>
    </source>
</evidence>
<proteinExistence type="predicted"/>
<evidence type="ECO:0000259" key="2">
    <source>
        <dbReference type="SMART" id="SM00470"/>
    </source>
</evidence>
<dbReference type="PANTHER" id="PTHR33375">
    <property type="entry name" value="CHROMOSOME-PARTITIONING PROTEIN PARB-RELATED"/>
    <property type="match status" value="1"/>
</dbReference>
<comment type="caution">
    <text evidence="3">The sequence shown here is derived from an EMBL/GenBank/DDBJ whole genome shotgun (WGS) entry which is preliminary data.</text>
</comment>
<dbReference type="GO" id="GO:0007059">
    <property type="term" value="P:chromosome segregation"/>
    <property type="evidence" value="ECO:0007669"/>
    <property type="project" value="TreeGrafter"/>
</dbReference>
<dbReference type="SMART" id="SM00470">
    <property type="entry name" value="ParB"/>
    <property type="match status" value="1"/>
</dbReference>
<protein>
    <recommendedName>
        <fullName evidence="2">ParB-like N-terminal domain-containing protein</fullName>
    </recommendedName>
</protein>
<feature type="compositionally biased region" description="Basic residues" evidence="1">
    <location>
        <begin position="1"/>
        <end position="11"/>
    </location>
</feature>
<dbReference type="GO" id="GO:0005694">
    <property type="term" value="C:chromosome"/>
    <property type="evidence" value="ECO:0007669"/>
    <property type="project" value="TreeGrafter"/>
</dbReference>
<feature type="compositionally biased region" description="Basic and acidic residues" evidence="1">
    <location>
        <begin position="12"/>
        <end position="21"/>
    </location>
</feature>
<feature type="region of interest" description="Disordered" evidence="1">
    <location>
        <begin position="225"/>
        <end position="256"/>
    </location>
</feature>
<dbReference type="Gene3D" id="3.90.1530.30">
    <property type="match status" value="1"/>
</dbReference>
<dbReference type="EMBL" id="VDGT01000026">
    <property type="protein sequence ID" value="TNM25899.1"/>
    <property type="molecule type" value="Genomic_DNA"/>
</dbReference>
<gene>
    <name evidence="3" type="ORF">FH715_25360</name>
</gene>
<evidence type="ECO:0000313" key="4">
    <source>
        <dbReference type="Proteomes" id="UP000311713"/>
    </source>
</evidence>
<accession>A0A5C4USK5</accession>
<dbReference type="OrthoDB" id="3846919at2"/>
<feature type="compositionally biased region" description="Basic and acidic residues" evidence="1">
    <location>
        <begin position="225"/>
        <end position="234"/>
    </location>
</feature>
<dbReference type="AlphaFoldDB" id="A0A5C4USK5"/>
<dbReference type="InterPro" id="IPR050336">
    <property type="entry name" value="Chromosome_partition/occlusion"/>
</dbReference>
<dbReference type="PANTHER" id="PTHR33375:SF1">
    <property type="entry name" value="CHROMOSOME-PARTITIONING PROTEIN PARB-RELATED"/>
    <property type="match status" value="1"/>
</dbReference>
<feature type="region of interest" description="Disordered" evidence="1">
    <location>
        <begin position="335"/>
        <end position="354"/>
    </location>
</feature>